<organism evidence="2 3">
    <name type="scientific">Aphis craccivora</name>
    <name type="common">Cowpea aphid</name>
    <dbReference type="NCBI Taxonomy" id="307492"/>
    <lineage>
        <taxon>Eukaryota</taxon>
        <taxon>Metazoa</taxon>
        <taxon>Ecdysozoa</taxon>
        <taxon>Arthropoda</taxon>
        <taxon>Hexapoda</taxon>
        <taxon>Insecta</taxon>
        <taxon>Pterygota</taxon>
        <taxon>Neoptera</taxon>
        <taxon>Paraneoptera</taxon>
        <taxon>Hemiptera</taxon>
        <taxon>Sternorrhyncha</taxon>
        <taxon>Aphidomorpha</taxon>
        <taxon>Aphidoidea</taxon>
        <taxon>Aphididae</taxon>
        <taxon>Aphidini</taxon>
        <taxon>Aphis</taxon>
        <taxon>Aphis</taxon>
    </lineage>
</organism>
<evidence type="ECO:0000313" key="3">
    <source>
        <dbReference type="Proteomes" id="UP000478052"/>
    </source>
</evidence>
<dbReference type="OrthoDB" id="6628045at2759"/>
<name>A0A6G0Y0X8_APHCR</name>
<proteinExistence type="predicted"/>
<gene>
    <name evidence="2" type="ORF">FWK35_00023286</name>
</gene>
<feature type="region of interest" description="Disordered" evidence="1">
    <location>
        <begin position="72"/>
        <end position="93"/>
    </location>
</feature>
<protein>
    <submittedName>
        <fullName evidence="2">Uncharacterized protein</fullName>
    </submittedName>
</protein>
<dbReference type="EMBL" id="VUJU01006918">
    <property type="protein sequence ID" value="KAF0747209.1"/>
    <property type="molecule type" value="Genomic_DNA"/>
</dbReference>
<dbReference type="AlphaFoldDB" id="A0A6G0Y0X8"/>
<feature type="compositionally biased region" description="Basic and acidic residues" evidence="1">
    <location>
        <begin position="77"/>
        <end position="87"/>
    </location>
</feature>
<accession>A0A6G0Y0X8</accession>
<keyword evidence="3" id="KW-1185">Reference proteome</keyword>
<dbReference type="Proteomes" id="UP000478052">
    <property type="component" value="Unassembled WGS sequence"/>
</dbReference>
<evidence type="ECO:0000256" key="1">
    <source>
        <dbReference type="SAM" id="MobiDB-lite"/>
    </source>
</evidence>
<evidence type="ECO:0000313" key="2">
    <source>
        <dbReference type="EMBL" id="KAF0747209.1"/>
    </source>
</evidence>
<reference evidence="2 3" key="1">
    <citation type="submission" date="2019-08" db="EMBL/GenBank/DDBJ databases">
        <title>Whole genome of Aphis craccivora.</title>
        <authorList>
            <person name="Voronova N.V."/>
            <person name="Shulinski R.S."/>
            <person name="Bandarenka Y.V."/>
            <person name="Zhorov D.G."/>
            <person name="Warner D."/>
        </authorList>
    </citation>
    <scope>NUCLEOTIDE SEQUENCE [LARGE SCALE GENOMIC DNA]</scope>
    <source>
        <strain evidence="2">180601</strain>
        <tissue evidence="2">Whole Body</tissue>
    </source>
</reference>
<sequence>MIMYIQIIFENNKLNLFEDGVLKPYTDHVWTTICEQLGNKCIPKSLYISVFQDRHDYQSKLKKSLNIFSTNDSFDDSSEKSLDKNSEDEVETNMSSDITRSKYFIKFYATCKDKSCELFGSADKQPQPGQPLLLSILENDTRGQEIQHVTKRPLKGTKRETIGKQLFTDLACNWRRNNISRMQFGQISPPNLKTKQQFKDKSLGITEKCPIKSLVEFKNNSQFSGSIHSIGIDPVLVYYWSTHQLIIYKDLTKTYCRLSIDATGGLIKRFKRSFLNLTSSHIFLYEAVVNTGYGQIPVSQMIFERQDTLSIQNWRARWLKSGIKIPDETVCDYSTALLGAITRALCSGLTLRCYAEKCFRIITGHPEKLSQCYIRIYIAHMIKIFCRNKHLSGIKNKQLKQLYIRGVRLLITACKVDEFREIPIALLTTIMSETNELDEANNITPSEANEDGESEGITDFLRAIEEESQKNSRVIGKSLSGYWAPNLVKDILRICKDFPLWKNVMKISFSSIYDTPTSASVKSDFGELKRKILRYEVQPMTADRFVIKHLQAIDSNTKLFRSKQLRHDLSTEHIKNTLDDITVDKKSPVKNIKRSLFENLDEFSDSEVSGISEISEGRNEIDAFDNWRDLGENNEIGININQKPITSKKLRMTTYMDAVPEIEHLLTQKTTCSNLNSLLINGNITTPLKISKQRYLLHNTCPFDSIAVIITMAYIDNDQYKQFIDTEK</sequence>
<comment type="caution">
    <text evidence="2">The sequence shown here is derived from an EMBL/GenBank/DDBJ whole genome shotgun (WGS) entry which is preliminary data.</text>
</comment>